<dbReference type="EMBL" id="CAMPGE010007969">
    <property type="protein sequence ID" value="CAI2366884.1"/>
    <property type="molecule type" value="Genomic_DNA"/>
</dbReference>
<keyword evidence="3" id="KW-1185">Reference proteome</keyword>
<feature type="region of interest" description="Disordered" evidence="1">
    <location>
        <begin position="193"/>
        <end position="217"/>
    </location>
</feature>
<dbReference type="Proteomes" id="UP001295684">
    <property type="component" value="Unassembled WGS sequence"/>
</dbReference>
<comment type="caution">
    <text evidence="2">The sequence shown here is derived from an EMBL/GenBank/DDBJ whole genome shotgun (WGS) entry which is preliminary data.</text>
</comment>
<gene>
    <name evidence="2" type="ORF">ECRASSUSDP1_LOCUS8158</name>
</gene>
<evidence type="ECO:0000256" key="1">
    <source>
        <dbReference type="SAM" id="MobiDB-lite"/>
    </source>
</evidence>
<organism evidence="2 3">
    <name type="scientific">Euplotes crassus</name>
    <dbReference type="NCBI Taxonomy" id="5936"/>
    <lineage>
        <taxon>Eukaryota</taxon>
        <taxon>Sar</taxon>
        <taxon>Alveolata</taxon>
        <taxon>Ciliophora</taxon>
        <taxon>Intramacronucleata</taxon>
        <taxon>Spirotrichea</taxon>
        <taxon>Hypotrichia</taxon>
        <taxon>Euplotida</taxon>
        <taxon>Euplotidae</taxon>
        <taxon>Moneuplotes</taxon>
    </lineage>
</organism>
<accession>A0AAD1UDN9</accession>
<protein>
    <submittedName>
        <fullName evidence="2">Uncharacterized protein</fullName>
    </submittedName>
</protein>
<reference evidence="2" key="1">
    <citation type="submission" date="2023-07" db="EMBL/GenBank/DDBJ databases">
        <authorList>
            <consortium name="AG Swart"/>
            <person name="Singh M."/>
            <person name="Singh A."/>
            <person name="Seah K."/>
            <person name="Emmerich C."/>
        </authorList>
    </citation>
    <scope>NUCLEOTIDE SEQUENCE</scope>
    <source>
        <strain evidence="2">DP1</strain>
    </source>
</reference>
<feature type="compositionally biased region" description="Polar residues" evidence="1">
    <location>
        <begin position="199"/>
        <end position="217"/>
    </location>
</feature>
<dbReference type="AlphaFoldDB" id="A0AAD1UDN9"/>
<sequence length="217" mass="24471">MGNNQCCTKRTKKEESASLRISSRSCFDQTLPIDYSKENELLEPLETAIGQCTEKYDEDDKLAFYDSKKGPQRGDDSMPDLVVNPDLCLKQNSALIQRANKYFPSKHRKHFSTNFVRENPLQNKTVSRASNKAIKPIFEFTPDQISSMDQKKHSEKKKCKRFRKASKHSAALIGEMDSFSTALASQGWSKLPFQRQKTKSVGASESHNNSPGSLSSP</sequence>
<name>A0AAD1UDN9_EUPCR</name>
<evidence type="ECO:0000313" key="3">
    <source>
        <dbReference type="Proteomes" id="UP001295684"/>
    </source>
</evidence>
<evidence type="ECO:0000313" key="2">
    <source>
        <dbReference type="EMBL" id="CAI2366884.1"/>
    </source>
</evidence>
<proteinExistence type="predicted"/>